<reference evidence="3" key="1">
    <citation type="submission" date="2024-04" db="EMBL/GenBank/DDBJ databases">
        <title>Salinicola lusitanus LLJ914,a marine bacterium isolated from the Okinawa Trough.</title>
        <authorList>
            <person name="Li J."/>
        </authorList>
    </citation>
    <scope>NUCLEOTIDE SEQUENCE [LARGE SCALE GENOMIC DNA]</scope>
</reference>
<evidence type="ECO:0000313" key="2">
    <source>
        <dbReference type="EMBL" id="KAK7910200.1"/>
    </source>
</evidence>
<dbReference type="AlphaFoldDB" id="A0AAW0P019"/>
<accession>A0AAW0P019</accession>
<sequence length="59" mass="6780">MRQRKFNVYKDLSSSNHKQQPNKHTVVQVEKQTRGRGSSHVLKDVSSCDHNQGDSSKTR</sequence>
<protein>
    <submittedName>
        <fullName evidence="2">Uncharacterized protein</fullName>
    </submittedName>
</protein>
<dbReference type="Proteomes" id="UP001460270">
    <property type="component" value="Unassembled WGS sequence"/>
</dbReference>
<name>A0AAW0P019_9GOBI</name>
<keyword evidence="3" id="KW-1185">Reference proteome</keyword>
<gene>
    <name evidence="2" type="ORF">WMY93_014884</name>
</gene>
<comment type="caution">
    <text evidence="2">The sequence shown here is derived from an EMBL/GenBank/DDBJ whole genome shotgun (WGS) entry which is preliminary data.</text>
</comment>
<dbReference type="EMBL" id="JBBPFD010000010">
    <property type="protein sequence ID" value="KAK7910200.1"/>
    <property type="molecule type" value="Genomic_DNA"/>
</dbReference>
<organism evidence="2 3">
    <name type="scientific">Mugilogobius chulae</name>
    <name type="common">yellowstripe goby</name>
    <dbReference type="NCBI Taxonomy" id="88201"/>
    <lineage>
        <taxon>Eukaryota</taxon>
        <taxon>Metazoa</taxon>
        <taxon>Chordata</taxon>
        <taxon>Craniata</taxon>
        <taxon>Vertebrata</taxon>
        <taxon>Euteleostomi</taxon>
        <taxon>Actinopterygii</taxon>
        <taxon>Neopterygii</taxon>
        <taxon>Teleostei</taxon>
        <taxon>Neoteleostei</taxon>
        <taxon>Acanthomorphata</taxon>
        <taxon>Gobiaria</taxon>
        <taxon>Gobiiformes</taxon>
        <taxon>Gobioidei</taxon>
        <taxon>Gobiidae</taxon>
        <taxon>Gobionellinae</taxon>
        <taxon>Mugilogobius</taxon>
    </lineage>
</organism>
<evidence type="ECO:0000256" key="1">
    <source>
        <dbReference type="SAM" id="MobiDB-lite"/>
    </source>
</evidence>
<feature type="compositionally biased region" description="Polar residues" evidence="1">
    <location>
        <begin position="48"/>
        <end position="59"/>
    </location>
</feature>
<evidence type="ECO:0000313" key="3">
    <source>
        <dbReference type="Proteomes" id="UP001460270"/>
    </source>
</evidence>
<proteinExistence type="predicted"/>
<feature type="compositionally biased region" description="Polar residues" evidence="1">
    <location>
        <begin position="12"/>
        <end position="25"/>
    </location>
</feature>
<feature type="region of interest" description="Disordered" evidence="1">
    <location>
        <begin position="1"/>
        <end position="59"/>
    </location>
</feature>